<feature type="domain" description="Carboxylesterase type B" evidence="2">
    <location>
        <begin position="23"/>
        <end position="180"/>
    </location>
</feature>
<keyword evidence="4" id="KW-1185">Reference proteome</keyword>
<dbReference type="Gene3D" id="3.40.50.1820">
    <property type="entry name" value="alpha/beta hydrolase"/>
    <property type="match status" value="2"/>
</dbReference>
<dbReference type="SUPFAM" id="SSF53474">
    <property type="entry name" value="alpha/beta-Hydrolases"/>
    <property type="match status" value="1"/>
</dbReference>
<feature type="signal peptide" evidence="1">
    <location>
        <begin position="1"/>
        <end position="20"/>
    </location>
</feature>
<evidence type="ECO:0000256" key="1">
    <source>
        <dbReference type="SAM" id="SignalP"/>
    </source>
</evidence>
<dbReference type="Proteomes" id="UP000664132">
    <property type="component" value="Unassembled WGS sequence"/>
</dbReference>
<dbReference type="InterPro" id="IPR019819">
    <property type="entry name" value="Carboxylesterase_B_CS"/>
</dbReference>
<evidence type="ECO:0000313" key="4">
    <source>
        <dbReference type="Proteomes" id="UP000664132"/>
    </source>
</evidence>
<dbReference type="OrthoDB" id="408631at2759"/>
<reference evidence="3" key="1">
    <citation type="submission" date="2021-02" db="EMBL/GenBank/DDBJ databases">
        <title>Genome sequence Cadophora malorum strain M34.</title>
        <authorList>
            <person name="Stefanovic E."/>
            <person name="Vu D."/>
            <person name="Scully C."/>
            <person name="Dijksterhuis J."/>
            <person name="Roader J."/>
            <person name="Houbraken J."/>
        </authorList>
    </citation>
    <scope>NUCLEOTIDE SEQUENCE</scope>
    <source>
        <strain evidence="3">M34</strain>
    </source>
</reference>
<gene>
    <name evidence="3" type="ORF">IFR04_002370</name>
</gene>
<evidence type="ECO:0000259" key="2">
    <source>
        <dbReference type="Pfam" id="PF00135"/>
    </source>
</evidence>
<dbReference type="InterPro" id="IPR029058">
    <property type="entry name" value="AB_hydrolase_fold"/>
</dbReference>
<name>A0A8H8BUL1_9HELO</name>
<dbReference type="PROSITE" id="PS00941">
    <property type="entry name" value="CARBOXYLESTERASE_B_2"/>
    <property type="match status" value="1"/>
</dbReference>
<accession>A0A8H8BUL1</accession>
<dbReference type="InterPro" id="IPR050309">
    <property type="entry name" value="Type-B_Carboxylest/Lipase"/>
</dbReference>
<evidence type="ECO:0000313" key="3">
    <source>
        <dbReference type="EMBL" id="KAG4424492.1"/>
    </source>
</evidence>
<protein>
    <recommendedName>
        <fullName evidence="2">Carboxylesterase type B domain-containing protein</fullName>
    </recommendedName>
</protein>
<sequence>MKLLFFALSASAIQVDLGYAARPERWQAPQPPVTDRKVIQANGVPNQCLQAGSNTDVPSSGLDYANHPLGGIGSEDCLYLSVYAPPNARSLPVVVWIHGGGYGLGNGNQNLLDLILANNKAFIGVTIQYRLGALDFFSSDEADRYGTVNAGLKDQTFALRGVQKYIQLFGGKPRSHDIWGVIATSPYLPTQHDYNSYIPTQSYYAFALAAGCFPGVAVGSPSGQGDIFKCLLEQSTDTIRNASAIVASSGNYGTYGFAPFKKKQVNGRSVLSGNNAEEGSNFVPQNITTEAQLVDYLTEIFPLFFKDDISKILEAYPSNMGDAVGVNFATLGASGPTALDQSAVGTEQQQLKTKPDQNIYAETTFVCPSYWLAEGFSSPSHSAYKYQYSVPVAIHSTEETAYFGGSQPKYRARFHEGFYDNLRRLHQKRRPLNLILDRLR</sequence>
<dbReference type="PANTHER" id="PTHR11559">
    <property type="entry name" value="CARBOXYLESTERASE"/>
    <property type="match status" value="1"/>
</dbReference>
<comment type="caution">
    <text evidence="3">The sequence shown here is derived from an EMBL/GenBank/DDBJ whole genome shotgun (WGS) entry which is preliminary data.</text>
</comment>
<dbReference type="Pfam" id="PF00135">
    <property type="entry name" value="COesterase"/>
    <property type="match status" value="1"/>
</dbReference>
<organism evidence="3 4">
    <name type="scientific">Cadophora malorum</name>
    <dbReference type="NCBI Taxonomy" id="108018"/>
    <lineage>
        <taxon>Eukaryota</taxon>
        <taxon>Fungi</taxon>
        <taxon>Dikarya</taxon>
        <taxon>Ascomycota</taxon>
        <taxon>Pezizomycotina</taxon>
        <taxon>Leotiomycetes</taxon>
        <taxon>Helotiales</taxon>
        <taxon>Ploettnerulaceae</taxon>
        <taxon>Cadophora</taxon>
    </lineage>
</organism>
<proteinExistence type="predicted"/>
<keyword evidence="1" id="KW-0732">Signal</keyword>
<feature type="chain" id="PRO_5034576383" description="Carboxylesterase type B domain-containing protein" evidence="1">
    <location>
        <begin position="21"/>
        <end position="440"/>
    </location>
</feature>
<dbReference type="InterPro" id="IPR002018">
    <property type="entry name" value="CarbesteraseB"/>
</dbReference>
<dbReference type="EMBL" id="JAFJYH010000020">
    <property type="protein sequence ID" value="KAG4424492.1"/>
    <property type="molecule type" value="Genomic_DNA"/>
</dbReference>
<dbReference type="AlphaFoldDB" id="A0A8H8BUL1"/>